<feature type="domain" description="UGSC-like" evidence="1">
    <location>
        <begin position="8"/>
        <end position="104"/>
    </location>
</feature>
<evidence type="ECO:0000313" key="3">
    <source>
        <dbReference type="Proteomes" id="UP001369736"/>
    </source>
</evidence>
<dbReference type="Proteomes" id="UP001369736">
    <property type="component" value="Unassembled WGS sequence"/>
</dbReference>
<reference evidence="2 3" key="1">
    <citation type="submission" date="2024-03" db="EMBL/GenBank/DDBJ databases">
        <title>Actinomycetospora sp. OC33-EN07, a novel actinomycete isolated from wild orchid (Aerides multiflora).</title>
        <authorList>
            <person name="Suriyachadkun C."/>
        </authorList>
    </citation>
    <scope>NUCLEOTIDE SEQUENCE [LARGE SCALE GENOMIC DNA]</scope>
    <source>
        <strain evidence="2 3">OC33-EN07</strain>
    </source>
</reference>
<gene>
    <name evidence="2" type="ORF">WCD58_07665</name>
</gene>
<organism evidence="2 3">
    <name type="scientific">Actinomycetospora flava</name>
    <dbReference type="NCBI Taxonomy" id="3129232"/>
    <lineage>
        <taxon>Bacteria</taxon>
        <taxon>Bacillati</taxon>
        <taxon>Actinomycetota</taxon>
        <taxon>Actinomycetes</taxon>
        <taxon>Pseudonocardiales</taxon>
        <taxon>Pseudonocardiaceae</taxon>
        <taxon>Actinomycetospora</taxon>
    </lineage>
</organism>
<accession>A0ABU8M2I6</accession>
<comment type="caution">
    <text evidence="2">The sequence shown here is derived from an EMBL/GenBank/DDBJ whole genome shotgun (WGS) entry which is preliminary data.</text>
</comment>
<evidence type="ECO:0000313" key="2">
    <source>
        <dbReference type="EMBL" id="MEJ2861028.1"/>
    </source>
</evidence>
<dbReference type="InterPro" id="IPR057767">
    <property type="entry name" value="UGSC-like_dom"/>
</dbReference>
<protein>
    <recommendedName>
        <fullName evidence="1">UGSC-like domain-containing protein</fullName>
    </recommendedName>
</protein>
<dbReference type="Pfam" id="PF24696">
    <property type="entry name" value="UGSC"/>
    <property type="match status" value="1"/>
</dbReference>
<proteinExistence type="predicted"/>
<dbReference type="EMBL" id="JBBEGM010000002">
    <property type="protein sequence ID" value="MEJ2861028.1"/>
    <property type="molecule type" value="Genomic_DNA"/>
</dbReference>
<name>A0ABU8M2I6_9PSEU</name>
<dbReference type="RefSeq" id="WP_337701252.1">
    <property type="nucleotide sequence ID" value="NZ_JBBEGM010000002.1"/>
</dbReference>
<keyword evidence="3" id="KW-1185">Reference proteome</keyword>
<sequence>MTEPRYEVLGPLGPRVVGDVAEHERPSSLEGRRVAYLWDELFRGPEMFAVISEVARERHGDVEFVGWEEFGNFHASAAEERRVLDALPELLRAHRVDLVVAAVGA</sequence>
<evidence type="ECO:0000259" key="1">
    <source>
        <dbReference type="Pfam" id="PF24696"/>
    </source>
</evidence>